<dbReference type="InterPro" id="IPR036236">
    <property type="entry name" value="Znf_C2H2_sf"/>
</dbReference>
<feature type="region of interest" description="Disordered" evidence="6">
    <location>
        <begin position="377"/>
        <end position="434"/>
    </location>
</feature>
<dbReference type="PANTHER" id="PTHR19818">
    <property type="entry name" value="ZINC FINGER PROTEIN ZIC AND GLI"/>
    <property type="match status" value="1"/>
</dbReference>
<feature type="compositionally biased region" description="Basic residues" evidence="6">
    <location>
        <begin position="420"/>
        <end position="429"/>
    </location>
</feature>
<evidence type="ECO:0000313" key="9">
    <source>
        <dbReference type="Proteomes" id="UP000054279"/>
    </source>
</evidence>
<dbReference type="SUPFAM" id="SSF57667">
    <property type="entry name" value="beta-beta-alpha zinc fingers"/>
    <property type="match status" value="1"/>
</dbReference>
<keyword evidence="2" id="KW-0677">Repeat</keyword>
<organism evidence="8 9">
    <name type="scientific">Sphaerobolus stellatus (strain SS14)</name>
    <dbReference type="NCBI Taxonomy" id="990650"/>
    <lineage>
        <taxon>Eukaryota</taxon>
        <taxon>Fungi</taxon>
        <taxon>Dikarya</taxon>
        <taxon>Basidiomycota</taxon>
        <taxon>Agaricomycotina</taxon>
        <taxon>Agaricomycetes</taxon>
        <taxon>Phallomycetidae</taxon>
        <taxon>Geastrales</taxon>
        <taxon>Sphaerobolaceae</taxon>
        <taxon>Sphaerobolus</taxon>
    </lineage>
</organism>
<feature type="domain" description="C2H2-type" evidence="7">
    <location>
        <begin position="543"/>
        <end position="573"/>
    </location>
</feature>
<reference evidence="8 9" key="1">
    <citation type="submission" date="2014-06" db="EMBL/GenBank/DDBJ databases">
        <title>Evolutionary Origins and Diversification of the Mycorrhizal Mutualists.</title>
        <authorList>
            <consortium name="DOE Joint Genome Institute"/>
            <consortium name="Mycorrhizal Genomics Consortium"/>
            <person name="Kohler A."/>
            <person name="Kuo A."/>
            <person name="Nagy L.G."/>
            <person name="Floudas D."/>
            <person name="Copeland A."/>
            <person name="Barry K.W."/>
            <person name="Cichocki N."/>
            <person name="Veneault-Fourrey C."/>
            <person name="LaButti K."/>
            <person name="Lindquist E.A."/>
            <person name="Lipzen A."/>
            <person name="Lundell T."/>
            <person name="Morin E."/>
            <person name="Murat C."/>
            <person name="Riley R."/>
            <person name="Ohm R."/>
            <person name="Sun H."/>
            <person name="Tunlid A."/>
            <person name="Henrissat B."/>
            <person name="Grigoriev I.V."/>
            <person name="Hibbett D.S."/>
            <person name="Martin F."/>
        </authorList>
    </citation>
    <scope>NUCLEOTIDE SEQUENCE [LARGE SCALE GENOMIC DNA]</scope>
    <source>
        <strain evidence="8 9">SS14</strain>
    </source>
</reference>
<dbReference type="GO" id="GO:0000978">
    <property type="term" value="F:RNA polymerase II cis-regulatory region sequence-specific DNA binding"/>
    <property type="evidence" value="ECO:0007669"/>
    <property type="project" value="TreeGrafter"/>
</dbReference>
<dbReference type="InterPro" id="IPR013087">
    <property type="entry name" value="Znf_C2H2_type"/>
</dbReference>
<accession>A0A0C9UHA8</accession>
<dbReference type="HOGENOM" id="CLU_426524_0_0_1"/>
<protein>
    <recommendedName>
        <fullName evidence="7">C2H2-type domain-containing protein</fullName>
    </recommendedName>
</protein>
<feature type="compositionally biased region" description="Low complexity" evidence="6">
    <location>
        <begin position="391"/>
        <end position="419"/>
    </location>
</feature>
<gene>
    <name evidence="8" type="ORF">M422DRAFT_263748</name>
</gene>
<evidence type="ECO:0000256" key="2">
    <source>
        <dbReference type="ARBA" id="ARBA00022737"/>
    </source>
</evidence>
<dbReference type="GO" id="GO:0045944">
    <property type="term" value="P:positive regulation of transcription by RNA polymerase II"/>
    <property type="evidence" value="ECO:0007669"/>
    <property type="project" value="UniProtKB-ARBA"/>
</dbReference>
<keyword evidence="1" id="KW-0479">Metal-binding</keyword>
<dbReference type="Gene3D" id="3.30.160.60">
    <property type="entry name" value="Classic Zinc Finger"/>
    <property type="match status" value="1"/>
</dbReference>
<dbReference type="InterPro" id="IPR050329">
    <property type="entry name" value="GLI_C2H2-zinc-finger"/>
</dbReference>
<evidence type="ECO:0000256" key="1">
    <source>
        <dbReference type="ARBA" id="ARBA00022723"/>
    </source>
</evidence>
<dbReference type="SMART" id="SM00355">
    <property type="entry name" value="ZnF_C2H2"/>
    <property type="match status" value="2"/>
</dbReference>
<dbReference type="AlphaFoldDB" id="A0A0C9UHA8"/>
<dbReference type="PROSITE" id="PS50157">
    <property type="entry name" value="ZINC_FINGER_C2H2_2"/>
    <property type="match status" value="2"/>
</dbReference>
<evidence type="ECO:0000256" key="3">
    <source>
        <dbReference type="ARBA" id="ARBA00022771"/>
    </source>
</evidence>
<dbReference type="GO" id="GO:0008270">
    <property type="term" value="F:zinc ion binding"/>
    <property type="evidence" value="ECO:0007669"/>
    <property type="project" value="UniProtKB-KW"/>
</dbReference>
<evidence type="ECO:0000256" key="6">
    <source>
        <dbReference type="SAM" id="MobiDB-lite"/>
    </source>
</evidence>
<dbReference type="GO" id="GO:0000981">
    <property type="term" value="F:DNA-binding transcription factor activity, RNA polymerase II-specific"/>
    <property type="evidence" value="ECO:0007669"/>
    <property type="project" value="TreeGrafter"/>
</dbReference>
<name>A0A0C9UHA8_SPHS4</name>
<dbReference type="GO" id="GO:0005634">
    <property type="term" value="C:nucleus"/>
    <property type="evidence" value="ECO:0007669"/>
    <property type="project" value="UniProtKB-ARBA"/>
</dbReference>
<evidence type="ECO:0000259" key="7">
    <source>
        <dbReference type="PROSITE" id="PS50157"/>
    </source>
</evidence>
<keyword evidence="4" id="KW-0862">Zinc</keyword>
<feature type="domain" description="C2H2-type" evidence="7">
    <location>
        <begin position="574"/>
        <end position="603"/>
    </location>
</feature>
<evidence type="ECO:0000313" key="8">
    <source>
        <dbReference type="EMBL" id="KIJ34249.1"/>
    </source>
</evidence>
<proteinExistence type="predicted"/>
<keyword evidence="3 5" id="KW-0863">Zinc-finger</keyword>
<keyword evidence="9" id="KW-1185">Reference proteome</keyword>
<dbReference type="OrthoDB" id="6365676at2759"/>
<evidence type="ECO:0000256" key="4">
    <source>
        <dbReference type="ARBA" id="ARBA00022833"/>
    </source>
</evidence>
<dbReference type="PROSITE" id="PS00028">
    <property type="entry name" value="ZINC_FINGER_C2H2_1"/>
    <property type="match status" value="2"/>
</dbReference>
<evidence type="ECO:0000256" key="5">
    <source>
        <dbReference type="PROSITE-ProRule" id="PRU00042"/>
    </source>
</evidence>
<sequence length="642" mass="70032">MPSTSVTHTVLTHGYPDACVPTPRRDNAIESNIGAQYVTAFNASMAAPSIRAYCSASSSNYDATAQFLYSSEAQIVSSVQDAPFNMGLMDTHSSYVTDAFGGGHASTEFPVSTVVAQDIGRTTTLEAHGVPVFSTNLTDTYTSSHRYPSTIPITDAQFPTSTATSGFTCIPVPFIYSPEAQNISSVQSAPSNMLYMNVYSDYATNTFSGGHASTGVPVSIAAPNTRGSMRTFQFGAHVLNIANTYYPASSQFDATSYAASQFLSPEAQNVSSGIASTPTHGTHLNMAPMNVHANNFANTSIDGHVFTQLLAPAATPEVNGSIFSFAAHAVHAPFSWDFTDTYTGAHSSAATSRSVNDGQSFDGSYYSTLTFFPTESPGTLEPPSVADHAAQPSLEPQTPLSPSLTSTPTSSSPASTPKAPSKRHRKGKARAAGAPYAPWESDRLYRIFISPSSNTEFCGRNEFNIKPIHPYMWDILAEDDSCSTPDTRKHRVQGRTFILDFHGGIEGAKSHLATSMEDRRKATQQFPKQDVERRRVLDKRYDYYCFMHGCRQCFTRSERLASHHVLNHQTKKPYLCPYDQCTKEFLKESNLRVHMDAHVASGSPDLPFPYPWNSPYEGMEEAICKSYLKKDKLPQWTGEDTG</sequence>
<dbReference type="Proteomes" id="UP000054279">
    <property type="component" value="Unassembled WGS sequence"/>
</dbReference>
<dbReference type="PANTHER" id="PTHR19818:SF139">
    <property type="entry name" value="PAIR-RULE PROTEIN ODD-PAIRED"/>
    <property type="match status" value="1"/>
</dbReference>
<dbReference type="EMBL" id="KN837202">
    <property type="protein sequence ID" value="KIJ34249.1"/>
    <property type="molecule type" value="Genomic_DNA"/>
</dbReference>